<feature type="chain" id="PRO_5038341187" evidence="1">
    <location>
        <begin position="20"/>
        <end position="418"/>
    </location>
</feature>
<evidence type="ECO:0000313" key="3">
    <source>
        <dbReference type="EMBL" id="MBG6133951.1"/>
    </source>
</evidence>
<name>A0A8J7GNP2_9ACTN</name>
<dbReference type="PANTHER" id="PTHR43784:SF2">
    <property type="entry name" value="GDSL-LIKE LIPASE_ACYLHYDROLASE, PUTATIVE (AFU_ORTHOLOGUE AFUA_2G00820)-RELATED"/>
    <property type="match status" value="1"/>
</dbReference>
<organism evidence="3 4">
    <name type="scientific">Longispora fulva</name>
    <dbReference type="NCBI Taxonomy" id="619741"/>
    <lineage>
        <taxon>Bacteria</taxon>
        <taxon>Bacillati</taxon>
        <taxon>Actinomycetota</taxon>
        <taxon>Actinomycetes</taxon>
        <taxon>Micromonosporales</taxon>
        <taxon>Micromonosporaceae</taxon>
        <taxon>Longispora</taxon>
    </lineage>
</organism>
<dbReference type="SUPFAM" id="SSF52266">
    <property type="entry name" value="SGNH hydrolase"/>
    <property type="match status" value="1"/>
</dbReference>
<dbReference type="InterPro" id="IPR053140">
    <property type="entry name" value="GDSL_Rv0518-like"/>
</dbReference>
<dbReference type="Proteomes" id="UP000622552">
    <property type="component" value="Unassembled WGS sequence"/>
</dbReference>
<evidence type="ECO:0000259" key="2">
    <source>
        <dbReference type="Pfam" id="PF13472"/>
    </source>
</evidence>
<sequence length="418" mass="44524">MRKPTLVALLATVSAILPAAPAAAGHRWSGAWTAAMMRPSGSPFLPTWAEGGFDHQSLRQVVRLSTGGSVLRIRLSNIYGASPLRVTGATIGRTDTGAAVLPDTIRTVRFGRAASTVIPAHAAAVSDPVPLPVADRGQVTVTLYFDRPTGPATYHMISMANTYRAAGDHSRDTDPAAFTDTVPPGFGSWYYIEGVEVTGRPTRDAVVTYGESTTDGFGATPNADNRYPDALSERLIAAGQHRPVLNAAISSNKLLSGSACFGDSAVARFDRDVLSQPQVGTVIVSHGMNDILRDDDSLCGGTRPDTPVTLQRLIDGHRALIAAAHARCVRIIGATLMPFTWPGGRADPDTLRRDQLRKDLNTWIRTSGEYDSVADFERAIDPNGTGTIPDGYHMGDHLHPNPLGYRTIAAAVDLAALR</sequence>
<feature type="signal peptide" evidence="1">
    <location>
        <begin position="1"/>
        <end position="19"/>
    </location>
</feature>
<evidence type="ECO:0000256" key="1">
    <source>
        <dbReference type="SAM" id="SignalP"/>
    </source>
</evidence>
<accession>A0A8J7GNP2</accession>
<dbReference type="PANTHER" id="PTHR43784">
    <property type="entry name" value="GDSL-LIKE LIPASE/ACYLHYDROLASE, PUTATIVE (AFU_ORTHOLOGUE AFUA_2G00820)-RELATED"/>
    <property type="match status" value="1"/>
</dbReference>
<gene>
    <name evidence="3" type="ORF">IW245_000145</name>
</gene>
<dbReference type="Gene3D" id="3.40.50.1110">
    <property type="entry name" value="SGNH hydrolase"/>
    <property type="match status" value="1"/>
</dbReference>
<comment type="caution">
    <text evidence="3">The sequence shown here is derived from an EMBL/GenBank/DDBJ whole genome shotgun (WGS) entry which is preliminary data.</text>
</comment>
<dbReference type="InterPro" id="IPR013830">
    <property type="entry name" value="SGNH_hydro"/>
</dbReference>
<keyword evidence="1" id="KW-0732">Signal</keyword>
<reference evidence="3" key="1">
    <citation type="submission" date="2020-11" db="EMBL/GenBank/DDBJ databases">
        <title>Sequencing the genomes of 1000 actinobacteria strains.</title>
        <authorList>
            <person name="Klenk H.-P."/>
        </authorList>
    </citation>
    <scope>NUCLEOTIDE SEQUENCE</scope>
    <source>
        <strain evidence="3">DSM 45356</strain>
    </source>
</reference>
<protein>
    <submittedName>
        <fullName evidence="3">Lysophospholipase L1-like esterase</fullName>
    </submittedName>
</protein>
<dbReference type="Pfam" id="PF13472">
    <property type="entry name" value="Lipase_GDSL_2"/>
    <property type="match status" value="1"/>
</dbReference>
<feature type="domain" description="SGNH hydrolase-type esterase" evidence="2">
    <location>
        <begin position="209"/>
        <end position="406"/>
    </location>
</feature>
<dbReference type="InterPro" id="IPR036514">
    <property type="entry name" value="SGNH_hydro_sf"/>
</dbReference>
<dbReference type="AlphaFoldDB" id="A0A8J7GNP2"/>
<dbReference type="EMBL" id="JADOUF010000001">
    <property type="protein sequence ID" value="MBG6133951.1"/>
    <property type="molecule type" value="Genomic_DNA"/>
</dbReference>
<proteinExistence type="predicted"/>
<evidence type="ECO:0000313" key="4">
    <source>
        <dbReference type="Proteomes" id="UP000622552"/>
    </source>
</evidence>
<keyword evidence="4" id="KW-1185">Reference proteome</keyword>
<dbReference type="RefSeq" id="WP_197001246.1">
    <property type="nucleotide sequence ID" value="NZ_BONS01000041.1"/>
</dbReference>